<proteinExistence type="predicted"/>
<evidence type="ECO:0000256" key="1">
    <source>
        <dbReference type="SAM" id="SignalP"/>
    </source>
</evidence>
<dbReference type="PANTHER" id="PTHR39335:SF1">
    <property type="entry name" value="BLL4220 PROTEIN"/>
    <property type="match status" value="1"/>
</dbReference>
<feature type="chain" id="PRO_5045926760" description="Lipoprotein" evidence="1">
    <location>
        <begin position="41"/>
        <end position="293"/>
    </location>
</feature>
<dbReference type="EMBL" id="JBHRTQ010000007">
    <property type="protein sequence ID" value="MFC3174097.1"/>
    <property type="molecule type" value="Genomic_DNA"/>
</dbReference>
<evidence type="ECO:0000313" key="2">
    <source>
        <dbReference type="EMBL" id="MFC3174097.1"/>
    </source>
</evidence>
<name>A0ABV7IQ67_9SPHN</name>
<accession>A0ABV7IQ67</accession>
<comment type="caution">
    <text evidence="2">The sequence shown here is derived from an EMBL/GenBank/DDBJ whole genome shotgun (WGS) entry which is preliminary data.</text>
</comment>
<feature type="signal peptide" evidence="1">
    <location>
        <begin position="1"/>
        <end position="40"/>
    </location>
</feature>
<protein>
    <recommendedName>
        <fullName evidence="4">Lipoprotein</fullName>
    </recommendedName>
</protein>
<dbReference type="Proteomes" id="UP001595604">
    <property type="component" value="Unassembled WGS sequence"/>
</dbReference>
<evidence type="ECO:0000313" key="3">
    <source>
        <dbReference type="Proteomes" id="UP001595604"/>
    </source>
</evidence>
<reference evidence="3" key="1">
    <citation type="journal article" date="2019" name="Int. J. Syst. Evol. Microbiol.">
        <title>The Global Catalogue of Microorganisms (GCM) 10K type strain sequencing project: providing services to taxonomists for standard genome sequencing and annotation.</title>
        <authorList>
            <consortium name="The Broad Institute Genomics Platform"/>
            <consortium name="The Broad Institute Genome Sequencing Center for Infectious Disease"/>
            <person name="Wu L."/>
            <person name="Ma J."/>
        </authorList>
    </citation>
    <scope>NUCLEOTIDE SEQUENCE [LARGE SCALE GENOMIC DNA]</scope>
    <source>
        <strain evidence="3">KCTC 42984</strain>
    </source>
</reference>
<keyword evidence="3" id="KW-1185">Reference proteome</keyword>
<dbReference type="PANTHER" id="PTHR39335">
    <property type="entry name" value="BLL4220 PROTEIN"/>
    <property type="match status" value="1"/>
</dbReference>
<evidence type="ECO:0008006" key="4">
    <source>
        <dbReference type="Google" id="ProtNLM"/>
    </source>
</evidence>
<sequence>MEQSHSLRRRAPNRTSIARLRVAAGLAVALLMASSGAARAQSAVPTRVPSSSQSRALPENVKLVDAGDAIALVASDDTPLYVLIFDAPLKRSTRIPRDRCGSTCLADWAPLVPPEQLPAGSEWSRVEREGRPALAYKGRALYRFVGADMARLADERIVPPYISSYSAAPIKLIDGVPVATAYWQPALYDAGAANLDLPAGIAARAFSKGFRLFDAAGNALYVPRSGQTCANDCGGLAPLVAPLAARPMQGWQPVPAASGGSAWSFAGKPVYALRPGSGEPPSQLWQRLEVFAR</sequence>
<gene>
    <name evidence="2" type="ORF">ACFOD9_07535</name>
</gene>
<keyword evidence="1" id="KW-0732">Signal</keyword>
<organism evidence="2 3">
    <name type="scientific">Novosphingobium bradum</name>
    <dbReference type="NCBI Taxonomy" id="1737444"/>
    <lineage>
        <taxon>Bacteria</taxon>
        <taxon>Pseudomonadati</taxon>
        <taxon>Pseudomonadota</taxon>
        <taxon>Alphaproteobacteria</taxon>
        <taxon>Sphingomonadales</taxon>
        <taxon>Sphingomonadaceae</taxon>
        <taxon>Novosphingobium</taxon>
    </lineage>
</organism>
<dbReference type="RefSeq" id="WP_379509469.1">
    <property type="nucleotide sequence ID" value="NZ_JBHRTQ010000007.1"/>
</dbReference>